<dbReference type="PANTHER" id="PTHR30069:SF29">
    <property type="entry name" value="HEMOGLOBIN AND HEMOGLOBIN-HAPTOGLOBIN-BINDING PROTEIN 1-RELATED"/>
    <property type="match status" value="1"/>
</dbReference>
<proteinExistence type="inferred from homology"/>
<accession>A0A934PS67</accession>
<dbReference type="Gene3D" id="2.170.130.10">
    <property type="entry name" value="TonB-dependent receptor, plug domain"/>
    <property type="match status" value="1"/>
</dbReference>
<comment type="similarity">
    <text evidence="8">Belongs to the TonB-dependent receptor family.</text>
</comment>
<evidence type="ECO:0000256" key="7">
    <source>
        <dbReference type="ARBA" id="ARBA00023237"/>
    </source>
</evidence>
<name>A0A934PS67_9SPHI</name>
<reference evidence="11" key="1">
    <citation type="submission" date="2020-12" db="EMBL/GenBank/DDBJ databases">
        <title>Bacterial novel species Mucilaginibacter sp. SD-g isolated from soil.</title>
        <authorList>
            <person name="Jung H.-Y."/>
        </authorList>
    </citation>
    <scope>NUCLEOTIDE SEQUENCE</scope>
    <source>
        <strain evidence="11">SD-g</strain>
    </source>
</reference>
<evidence type="ECO:0000259" key="9">
    <source>
        <dbReference type="Pfam" id="PF07660"/>
    </source>
</evidence>
<dbReference type="Gene3D" id="3.55.50.30">
    <property type="match status" value="1"/>
</dbReference>
<keyword evidence="7 8" id="KW-0998">Cell outer membrane</keyword>
<dbReference type="Pfam" id="PF07660">
    <property type="entry name" value="STN"/>
    <property type="match status" value="1"/>
</dbReference>
<dbReference type="Gene3D" id="2.40.170.20">
    <property type="entry name" value="TonB-dependent receptor, beta-barrel domain"/>
    <property type="match status" value="1"/>
</dbReference>
<protein>
    <submittedName>
        <fullName evidence="11">TonB-dependent receptor</fullName>
    </submittedName>
</protein>
<dbReference type="Pfam" id="PF13715">
    <property type="entry name" value="CarbopepD_reg_2"/>
    <property type="match status" value="1"/>
</dbReference>
<dbReference type="SUPFAM" id="SSF56935">
    <property type="entry name" value="Porins"/>
    <property type="match status" value="1"/>
</dbReference>
<evidence type="ECO:0000256" key="6">
    <source>
        <dbReference type="ARBA" id="ARBA00023136"/>
    </source>
</evidence>
<keyword evidence="11" id="KW-0675">Receptor</keyword>
<evidence type="ECO:0000256" key="4">
    <source>
        <dbReference type="ARBA" id="ARBA00022692"/>
    </source>
</evidence>
<dbReference type="AlphaFoldDB" id="A0A934PS67"/>
<dbReference type="InterPro" id="IPR011662">
    <property type="entry name" value="Secretin/TonB_short_N"/>
</dbReference>
<dbReference type="InterPro" id="IPR037066">
    <property type="entry name" value="Plug_dom_sf"/>
</dbReference>
<dbReference type="SUPFAM" id="SSF49464">
    <property type="entry name" value="Carboxypeptidase regulatory domain-like"/>
    <property type="match status" value="1"/>
</dbReference>
<dbReference type="EMBL" id="JAEHFW010000001">
    <property type="protein sequence ID" value="MBK0378450.1"/>
    <property type="molecule type" value="Genomic_DNA"/>
</dbReference>
<dbReference type="InterPro" id="IPR039426">
    <property type="entry name" value="TonB-dep_rcpt-like"/>
</dbReference>
<keyword evidence="4 8" id="KW-0812">Transmembrane</keyword>
<evidence type="ECO:0000313" key="12">
    <source>
        <dbReference type="Proteomes" id="UP000613193"/>
    </source>
</evidence>
<dbReference type="Proteomes" id="UP000613193">
    <property type="component" value="Unassembled WGS sequence"/>
</dbReference>
<dbReference type="Gene3D" id="2.60.40.1120">
    <property type="entry name" value="Carboxypeptidase-like, regulatory domain"/>
    <property type="match status" value="1"/>
</dbReference>
<dbReference type="InterPro" id="IPR036942">
    <property type="entry name" value="Beta-barrel_TonB_sf"/>
</dbReference>
<keyword evidence="3 8" id="KW-1134">Transmembrane beta strand</keyword>
<comment type="subcellular location">
    <subcellularLocation>
        <location evidence="1 8">Cell outer membrane</location>
        <topology evidence="1 8">Multi-pass membrane protein</topology>
    </subcellularLocation>
</comment>
<keyword evidence="12" id="KW-1185">Reference proteome</keyword>
<dbReference type="GO" id="GO:0044718">
    <property type="term" value="P:siderophore transmembrane transport"/>
    <property type="evidence" value="ECO:0007669"/>
    <property type="project" value="TreeGrafter"/>
</dbReference>
<dbReference type="RefSeq" id="WP_200064252.1">
    <property type="nucleotide sequence ID" value="NZ_JAEHFW010000001.1"/>
</dbReference>
<evidence type="ECO:0000256" key="2">
    <source>
        <dbReference type="ARBA" id="ARBA00022448"/>
    </source>
</evidence>
<evidence type="ECO:0000259" key="10">
    <source>
        <dbReference type="Pfam" id="PF07715"/>
    </source>
</evidence>
<dbReference type="Pfam" id="PF07715">
    <property type="entry name" value="Plug"/>
    <property type="match status" value="1"/>
</dbReference>
<dbReference type="NCBIfam" id="TIGR04057">
    <property type="entry name" value="SusC_RagA_signa"/>
    <property type="match status" value="1"/>
</dbReference>
<dbReference type="InterPro" id="IPR008969">
    <property type="entry name" value="CarboxyPept-like_regulatory"/>
</dbReference>
<dbReference type="GO" id="GO:0009279">
    <property type="term" value="C:cell outer membrane"/>
    <property type="evidence" value="ECO:0007669"/>
    <property type="project" value="UniProtKB-SubCell"/>
</dbReference>
<keyword evidence="6 8" id="KW-0472">Membrane</keyword>
<evidence type="ECO:0000313" key="11">
    <source>
        <dbReference type="EMBL" id="MBK0378450.1"/>
    </source>
</evidence>
<evidence type="ECO:0000256" key="1">
    <source>
        <dbReference type="ARBA" id="ARBA00004571"/>
    </source>
</evidence>
<keyword evidence="2 8" id="KW-0813">Transport</keyword>
<gene>
    <name evidence="11" type="ORF">I5M19_03975</name>
</gene>
<comment type="caution">
    <text evidence="11">The sequence shown here is derived from an EMBL/GenBank/DDBJ whole genome shotgun (WGS) entry which is preliminary data.</text>
</comment>
<dbReference type="InterPro" id="IPR023996">
    <property type="entry name" value="TonB-dep_OMP_SusC/RagA"/>
</dbReference>
<dbReference type="GO" id="GO:0015344">
    <property type="term" value="F:siderophore uptake transmembrane transporter activity"/>
    <property type="evidence" value="ECO:0007669"/>
    <property type="project" value="TreeGrafter"/>
</dbReference>
<organism evidence="11 12">
    <name type="scientific">Mucilaginibacter segetis</name>
    <dbReference type="NCBI Taxonomy" id="2793071"/>
    <lineage>
        <taxon>Bacteria</taxon>
        <taxon>Pseudomonadati</taxon>
        <taxon>Bacteroidota</taxon>
        <taxon>Sphingobacteriia</taxon>
        <taxon>Sphingobacteriales</taxon>
        <taxon>Sphingobacteriaceae</taxon>
        <taxon>Mucilaginibacter</taxon>
    </lineage>
</organism>
<dbReference type="InterPro" id="IPR023997">
    <property type="entry name" value="TonB-dep_OMP_SusC/RagA_CS"/>
</dbReference>
<evidence type="ECO:0000256" key="5">
    <source>
        <dbReference type="ARBA" id="ARBA00022729"/>
    </source>
</evidence>
<evidence type="ECO:0000256" key="3">
    <source>
        <dbReference type="ARBA" id="ARBA00022452"/>
    </source>
</evidence>
<dbReference type="PROSITE" id="PS52016">
    <property type="entry name" value="TONB_DEPENDENT_REC_3"/>
    <property type="match status" value="1"/>
</dbReference>
<keyword evidence="5" id="KW-0732">Signal</keyword>
<dbReference type="InterPro" id="IPR012910">
    <property type="entry name" value="Plug_dom"/>
</dbReference>
<sequence length="1131" mass="125046">MRLTIFLLVVTFFQIKAEVYSQTVTVKANNASLTEVIAQIRKQTKYDFLYNNATIKNAKPITVNAKDQDLKKVLDQCFADQPFEYTIKSHTVLITPRPQMPVQNNKIIQKLNITGVVKDSITSETLIGVSVGVEGTNLGTVTDLNGVFHIEVPDASSVLTFSYIGYQTQKVPVNGRANIEVKLVKTDNKLDEVVVVGYGTRAKGAITGAISTVKSDVFENRPVNNSIEALQGAIPGLTITKASGQPGSSTYGFQVRGYSSINGNAPLVLIDGVPGNIGILSTINTNDIAEVTVLKDAAAAIYGARAADGVILVTTKRGGSKTGAPEVTYTGNFGVKTPTYLRQMQNTLQYAEFMDEGLRNVGINGFPQEVFDKIKANAAPDLDQGWNYGVTNYPGFYGYTDWNKVIYKNSTQQLHNIAVSGGGNNSNYLVSVGYNRDNGIVKFGDNKSDRYNIRLNYDFHLSDKISVQTRTNFDNLANVNPTLLGSALTNVTRQFPYQPVYNPLGEFYGYQGYEGPAQYLEQGGTSKDNLSRFATNVKIDYHVLPGLTLTGQTAFRFDYDNYSATNPTITRYNYAGGIQDIRNNPNSAYYSNNKLLNKLYQVYFDYNKGFGQDHKINLTGGASLEQTRNEGQSITGYNFVSNDIFTLNLADRTKAAYANFSGLINNQALGSYFGRLSYSYKNKYILDLTARADGSSKFAPEKRWSAVFPSAAFAYNLSEENFIKSMHTFDLLKLRVSYGKMGNQEIGNLGLYDYIPLISIGGTYPLGSPNAGLPGASASPASSNRTWETIENKNIGIDVSVLRSRLNFSFDYFNKTNNDMLVNIAVPATYGATPPSTNQGKLVTKGFETSVTWKDQVNDFRYSISLQLSDSKNNLVELKNTDSYGEGLVKTRQGYPIYSYFGYVYDGIIKTQEQLDAYKQLQGVPSRISLGDVMYKDVDGDGKLTAFGDKTKGLSGDMVYLGNLTPRYTFSSNINLGYKQFDLSVFLQGVGKRDVIYEGNISRPNTFYWPTLAYYYGKTWTPERPDAQYPRYLPGGLGYDDVAGYDYRASSLTLQNVAYLRFKVITLGYNLPVNIAKAIKMKSARIYLSGQDLFTISKGTLGGNFDPEDGYRNEGTYPFNKVYSLGLNVKF</sequence>
<feature type="domain" description="Secretin/TonB short N-terminal" evidence="9">
    <location>
        <begin position="46"/>
        <end position="96"/>
    </location>
</feature>
<evidence type="ECO:0000256" key="8">
    <source>
        <dbReference type="PROSITE-ProRule" id="PRU01360"/>
    </source>
</evidence>
<feature type="domain" description="TonB-dependent receptor plug" evidence="10">
    <location>
        <begin position="206"/>
        <end position="310"/>
    </location>
</feature>
<dbReference type="NCBIfam" id="TIGR04056">
    <property type="entry name" value="OMP_RagA_SusC"/>
    <property type="match status" value="1"/>
</dbReference>
<dbReference type="PANTHER" id="PTHR30069">
    <property type="entry name" value="TONB-DEPENDENT OUTER MEMBRANE RECEPTOR"/>
    <property type="match status" value="1"/>
</dbReference>